<protein>
    <submittedName>
        <fullName evidence="1">Uncharacterized protein</fullName>
    </submittedName>
</protein>
<reference evidence="2" key="1">
    <citation type="journal article" date="2008" name="Nat. Genet.">
        <title>The Pristionchus pacificus genome provides a unique perspective on nematode lifestyle and parasitism.</title>
        <authorList>
            <person name="Dieterich C."/>
            <person name="Clifton S.W."/>
            <person name="Schuster L.N."/>
            <person name="Chinwalla A."/>
            <person name="Delehaunty K."/>
            <person name="Dinkelacker I."/>
            <person name="Fulton L."/>
            <person name="Fulton R."/>
            <person name="Godfrey J."/>
            <person name="Minx P."/>
            <person name="Mitreva M."/>
            <person name="Roeseler W."/>
            <person name="Tian H."/>
            <person name="Witte H."/>
            <person name="Yang S.P."/>
            <person name="Wilson R.K."/>
            <person name="Sommer R.J."/>
        </authorList>
    </citation>
    <scope>NUCLEOTIDE SEQUENCE [LARGE SCALE GENOMIC DNA]</scope>
    <source>
        <strain evidence="2">PS312</strain>
    </source>
</reference>
<accession>A0A8R1YK77</accession>
<name>A0A2A6B8S0_PRIPA</name>
<dbReference type="AlphaFoldDB" id="A0A2A6B8S0"/>
<proteinExistence type="predicted"/>
<accession>A0A2A6B8S0</accession>
<dbReference type="EnsemblMetazoa" id="PPA31269.1">
    <property type="protein sequence ID" value="PPA31269.1"/>
    <property type="gene ID" value="WBGene00204134"/>
</dbReference>
<evidence type="ECO:0000313" key="1">
    <source>
        <dbReference type="EnsemblMetazoa" id="PPA31269.1"/>
    </source>
</evidence>
<evidence type="ECO:0000313" key="2">
    <source>
        <dbReference type="Proteomes" id="UP000005239"/>
    </source>
</evidence>
<gene>
    <name evidence="1" type="primary">WBGene00204134</name>
</gene>
<organism evidence="1 2">
    <name type="scientific">Pristionchus pacificus</name>
    <name type="common">Parasitic nematode worm</name>
    <dbReference type="NCBI Taxonomy" id="54126"/>
    <lineage>
        <taxon>Eukaryota</taxon>
        <taxon>Metazoa</taxon>
        <taxon>Ecdysozoa</taxon>
        <taxon>Nematoda</taxon>
        <taxon>Chromadorea</taxon>
        <taxon>Rhabditida</taxon>
        <taxon>Rhabditina</taxon>
        <taxon>Diplogasteromorpha</taxon>
        <taxon>Diplogasteroidea</taxon>
        <taxon>Neodiplogasteridae</taxon>
        <taxon>Pristionchus</taxon>
    </lineage>
</organism>
<reference evidence="1" key="2">
    <citation type="submission" date="2022-06" db="UniProtKB">
        <authorList>
            <consortium name="EnsemblMetazoa"/>
        </authorList>
    </citation>
    <scope>IDENTIFICATION</scope>
    <source>
        <strain evidence="1">PS312</strain>
    </source>
</reference>
<keyword evidence="2" id="KW-1185">Reference proteome</keyword>
<sequence length="81" mass="9823">MKERPIKKRSKPFTASFWLLRREYYGGEGLLEKKKEEEEGDTIKRKIGGLRLTGMKMMMMVGRRKIMKEKSRDKRREEVHY</sequence>
<dbReference type="Proteomes" id="UP000005239">
    <property type="component" value="Unassembled WGS sequence"/>
</dbReference>